<reference evidence="5 6" key="1">
    <citation type="journal article" date="2012" name="J. Bacteriol.">
        <title>Genome Sequence of n-Alkane-Degrading Hydrocarboniphaga effusa Strain AP103T (ATCC BAA-332T).</title>
        <authorList>
            <person name="Chang H.K."/>
            <person name="Zylstra G.J."/>
            <person name="Chae J.C."/>
        </authorList>
    </citation>
    <scope>NUCLEOTIDE SEQUENCE [LARGE SCALE GENOMIC DNA]</scope>
    <source>
        <strain evidence="5 6">AP103</strain>
    </source>
</reference>
<name>I8T1N4_9GAMM</name>
<dbReference type="AlphaFoldDB" id="I8T1N4"/>
<dbReference type="NCBIfam" id="NF005801">
    <property type="entry name" value="PRK07656.1"/>
    <property type="match status" value="1"/>
</dbReference>
<dbReference type="STRING" id="1172194.WQQ_42650"/>
<dbReference type="PROSITE" id="PS00455">
    <property type="entry name" value="AMP_BINDING"/>
    <property type="match status" value="1"/>
</dbReference>
<dbReference type="Pfam" id="PF00501">
    <property type="entry name" value="AMP-binding"/>
    <property type="match status" value="1"/>
</dbReference>
<dbReference type="InterPro" id="IPR045851">
    <property type="entry name" value="AMP-bd_C_sf"/>
</dbReference>
<feature type="domain" description="AMP-binding enzyme C-terminal" evidence="4">
    <location>
        <begin position="442"/>
        <end position="517"/>
    </location>
</feature>
<keyword evidence="2 5" id="KW-0436">Ligase</keyword>
<dbReference type="GO" id="GO:0031956">
    <property type="term" value="F:medium-chain fatty acid-CoA ligase activity"/>
    <property type="evidence" value="ECO:0007669"/>
    <property type="project" value="TreeGrafter"/>
</dbReference>
<protein>
    <submittedName>
        <fullName evidence="5">Long-chain-fatty-acid--CoA ligase</fullName>
    </submittedName>
</protein>
<evidence type="ECO:0000259" key="3">
    <source>
        <dbReference type="Pfam" id="PF00501"/>
    </source>
</evidence>
<evidence type="ECO:0000313" key="6">
    <source>
        <dbReference type="Proteomes" id="UP000003704"/>
    </source>
</evidence>
<comment type="similarity">
    <text evidence="1">Belongs to the ATP-dependent AMP-binding enzyme family.</text>
</comment>
<dbReference type="Gene3D" id="3.40.50.12780">
    <property type="entry name" value="N-terminal domain of ligase-like"/>
    <property type="match status" value="1"/>
</dbReference>
<dbReference type="InterPro" id="IPR025110">
    <property type="entry name" value="AMP-bd_C"/>
</dbReference>
<comment type="caution">
    <text evidence="5">The sequence shown here is derived from an EMBL/GenBank/DDBJ whole genome shotgun (WGS) entry which is preliminary data.</text>
</comment>
<organism evidence="5 6">
    <name type="scientific">Hydrocarboniphaga effusa AP103</name>
    <dbReference type="NCBI Taxonomy" id="1172194"/>
    <lineage>
        <taxon>Bacteria</taxon>
        <taxon>Pseudomonadati</taxon>
        <taxon>Pseudomonadota</taxon>
        <taxon>Gammaproteobacteria</taxon>
        <taxon>Nevskiales</taxon>
        <taxon>Nevskiaceae</taxon>
        <taxon>Hydrocarboniphaga</taxon>
    </lineage>
</organism>
<evidence type="ECO:0000256" key="2">
    <source>
        <dbReference type="ARBA" id="ARBA00022598"/>
    </source>
</evidence>
<dbReference type="EMBL" id="AKGD01000004">
    <property type="protein sequence ID" value="EIT67830.1"/>
    <property type="molecule type" value="Genomic_DNA"/>
</dbReference>
<dbReference type="InterPro" id="IPR020845">
    <property type="entry name" value="AMP-binding_CS"/>
</dbReference>
<dbReference type="InterPro" id="IPR042099">
    <property type="entry name" value="ANL_N_sf"/>
</dbReference>
<gene>
    <name evidence="5" type="ORF">WQQ_42650</name>
</gene>
<sequence>MGGLSTPAHTAPAAFRAAVERYADRIAVIAEDGGALSYTQLDALRMQAARALIACGIEAGDRVAIWAQNRVEWMVAGLAIHAVGAVLVPLNTRMKGDEAAYILGKSGARLLVCSGAWLAQDYPLLLDSKRPATLERLVVLDDSTAALRAADLRWDDFLSLAERIDASAVEARSAALTGESRLDILFTSGTTGLPKGVVTGHAQNLRVIADWSRAMSLSPADRYLVVNPFFHSFGYKVGWFGGLLSGCTVLPHAMFDAGAILRRIAEQRISVLPGPPTLFISLLDDPARAQADLSSLRATITGAAAIAPTLIERIRRELGFTTVLTGYGLTETCGVVALCDASDDAETIALTSGKAIPDIELRCVDAQGQALAPNQSGEIVVRGYNVMQAYLDDEAATREAVDEQGWLHTGDVGSLDERGYLRITDRLKDLYISGGFNCYPAEIERMLAAHPAIAQAAVIGIADARMGEVGKACIVLRPGFQLEASELIAWCREHMANYKVPRVIEFRASLPTNPGGKVMKFQLREDAVQGAQSAA</sequence>
<evidence type="ECO:0000256" key="1">
    <source>
        <dbReference type="ARBA" id="ARBA00006432"/>
    </source>
</evidence>
<dbReference type="Pfam" id="PF13193">
    <property type="entry name" value="AMP-binding_C"/>
    <property type="match status" value="1"/>
</dbReference>
<proteinExistence type="inferred from homology"/>
<feature type="domain" description="AMP-dependent synthetase/ligase" evidence="3">
    <location>
        <begin position="15"/>
        <end position="391"/>
    </location>
</feature>
<dbReference type="SUPFAM" id="SSF56801">
    <property type="entry name" value="Acetyl-CoA synthetase-like"/>
    <property type="match status" value="1"/>
</dbReference>
<dbReference type="InterPro" id="IPR000873">
    <property type="entry name" value="AMP-dep_synth/lig_dom"/>
</dbReference>
<dbReference type="PANTHER" id="PTHR43201:SF5">
    <property type="entry name" value="MEDIUM-CHAIN ACYL-COA LIGASE ACSF2, MITOCHONDRIAL"/>
    <property type="match status" value="1"/>
</dbReference>
<accession>I8T1N4</accession>
<dbReference type="RefSeq" id="WP_007187200.1">
    <property type="nucleotide sequence ID" value="NZ_AKGD01000004.1"/>
</dbReference>
<evidence type="ECO:0000313" key="5">
    <source>
        <dbReference type="EMBL" id="EIT67830.1"/>
    </source>
</evidence>
<dbReference type="GO" id="GO:0006631">
    <property type="term" value="P:fatty acid metabolic process"/>
    <property type="evidence" value="ECO:0007669"/>
    <property type="project" value="TreeGrafter"/>
</dbReference>
<evidence type="ECO:0000259" key="4">
    <source>
        <dbReference type="Pfam" id="PF13193"/>
    </source>
</evidence>
<dbReference type="PANTHER" id="PTHR43201">
    <property type="entry name" value="ACYL-COA SYNTHETASE"/>
    <property type="match status" value="1"/>
</dbReference>
<dbReference type="Proteomes" id="UP000003704">
    <property type="component" value="Unassembled WGS sequence"/>
</dbReference>
<dbReference type="PATRIC" id="fig|1172194.4.peg.4132"/>
<dbReference type="Gene3D" id="3.30.300.30">
    <property type="match status" value="1"/>
</dbReference>
<keyword evidence="6" id="KW-1185">Reference proteome</keyword>